<evidence type="ECO:0000313" key="2">
    <source>
        <dbReference type="Proteomes" id="UP000070250"/>
    </source>
</evidence>
<dbReference type="Pfam" id="PF12375">
    <property type="entry name" value="DUF3653"/>
    <property type="match status" value="1"/>
</dbReference>
<dbReference type="EMBL" id="CP011971">
    <property type="protein sequence ID" value="AMN47005.1"/>
    <property type="molecule type" value="Genomic_DNA"/>
</dbReference>
<protein>
    <submittedName>
        <fullName evidence="1">Uncharacterized protein</fullName>
    </submittedName>
</protein>
<organism evidence="1 2">
    <name type="scientific">Steroidobacter denitrificans</name>
    <dbReference type="NCBI Taxonomy" id="465721"/>
    <lineage>
        <taxon>Bacteria</taxon>
        <taxon>Pseudomonadati</taxon>
        <taxon>Pseudomonadota</taxon>
        <taxon>Gammaproteobacteria</taxon>
        <taxon>Steroidobacterales</taxon>
        <taxon>Steroidobacteraceae</taxon>
        <taxon>Steroidobacter</taxon>
    </lineage>
</organism>
<dbReference type="RefSeq" id="WP_066920156.1">
    <property type="nucleotide sequence ID" value="NZ_CP011971.1"/>
</dbReference>
<evidence type="ECO:0000313" key="1">
    <source>
        <dbReference type="EMBL" id="AMN47005.1"/>
    </source>
</evidence>
<dbReference type="InterPro" id="IPR021077">
    <property type="entry name" value="Phage_phi-Lf_Orf112"/>
</dbReference>
<dbReference type="STRING" id="465721.ACG33_07825"/>
<name>A0A127FBM5_STEDE</name>
<sequence length="115" mass="13216">MDNAALDMEPLRGFANYGARRLAHLTHSTERAARGWIKTGLAPRLVIRWLELTLRGQLQFIRSDWDGWELRKDGRLHSPDGSAFTIGELTAYGLNMQLLRELQRRRDGVNRMDGL</sequence>
<dbReference type="AlphaFoldDB" id="A0A127FBM5"/>
<gene>
    <name evidence="1" type="ORF">ACG33_07825</name>
</gene>
<dbReference type="Proteomes" id="UP000070250">
    <property type="component" value="Chromosome"/>
</dbReference>
<proteinExistence type="predicted"/>
<reference evidence="1 2" key="1">
    <citation type="submission" date="2015-06" db="EMBL/GenBank/DDBJ databases">
        <title>A Comprehensive Approach to Explore the Metabolic and Phylogenetic Diversity of Bacterial Steroid Degradation in the Environment: Testosterone as an Example.</title>
        <authorList>
            <person name="Yang F.-C."/>
            <person name="Chen Y.-L."/>
            <person name="Yu C.-P."/>
            <person name="Tang S.-L."/>
            <person name="Wang P.-H."/>
            <person name="Ismail W."/>
            <person name="Wang C.-H."/>
            <person name="Yang C.-Y."/>
            <person name="Chiang Y.-R."/>
        </authorList>
    </citation>
    <scope>NUCLEOTIDE SEQUENCE [LARGE SCALE GENOMIC DNA]</scope>
    <source>
        <strain evidence="1 2">DSM 18526</strain>
    </source>
</reference>
<accession>A0A127FBM5</accession>
<dbReference type="KEGG" id="sdf:ACG33_07825"/>
<keyword evidence="2" id="KW-1185">Reference proteome</keyword>